<name>A0ACC2PR91_9HYME</name>
<evidence type="ECO:0000313" key="2">
    <source>
        <dbReference type="Proteomes" id="UP001239111"/>
    </source>
</evidence>
<gene>
    <name evidence="1" type="ORF">QAD02_021720</name>
</gene>
<organism evidence="1 2">
    <name type="scientific">Eretmocerus hayati</name>
    <dbReference type="NCBI Taxonomy" id="131215"/>
    <lineage>
        <taxon>Eukaryota</taxon>
        <taxon>Metazoa</taxon>
        <taxon>Ecdysozoa</taxon>
        <taxon>Arthropoda</taxon>
        <taxon>Hexapoda</taxon>
        <taxon>Insecta</taxon>
        <taxon>Pterygota</taxon>
        <taxon>Neoptera</taxon>
        <taxon>Endopterygota</taxon>
        <taxon>Hymenoptera</taxon>
        <taxon>Apocrita</taxon>
        <taxon>Proctotrupomorpha</taxon>
        <taxon>Chalcidoidea</taxon>
        <taxon>Aphelinidae</taxon>
        <taxon>Aphelininae</taxon>
        <taxon>Eretmocerus</taxon>
    </lineage>
</organism>
<keyword evidence="2" id="KW-1185">Reference proteome</keyword>
<dbReference type="EMBL" id="CM056741">
    <property type="protein sequence ID" value="KAJ8685927.1"/>
    <property type="molecule type" value="Genomic_DNA"/>
</dbReference>
<accession>A0ACC2PR91</accession>
<comment type="caution">
    <text evidence="1">The sequence shown here is derived from an EMBL/GenBank/DDBJ whole genome shotgun (WGS) entry which is preliminary data.</text>
</comment>
<protein>
    <submittedName>
        <fullName evidence="1">Uncharacterized protein</fullName>
    </submittedName>
</protein>
<dbReference type="Proteomes" id="UP001239111">
    <property type="component" value="Chromosome 1"/>
</dbReference>
<proteinExistence type="predicted"/>
<evidence type="ECO:0000313" key="1">
    <source>
        <dbReference type="EMBL" id="KAJ8685927.1"/>
    </source>
</evidence>
<reference evidence="1" key="1">
    <citation type="submission" date="2023-04" db="EMBL/GenBank/DDBJ databases">
        <title>A chromosome-level genome assembly of the parasitoid wasp Eretmocerus hayati.</title>
        <authorList>
            <person name="Zhong Y."/>
            <person name="Liu S."/>
            <person name="Liu Y."/>
        </authorList>
    </citation>
    <scope>NUCLEOTIDE SEQUENCE</scope>
    <source>
        <strain evidence="1">ZJU_SS_LIU_2023</strain>
    </source>
</reference>
<sequence>MKAPGGAPTPPRNSVENLPALACKLINEAEDFVGFPSQQQYPKTGVDDHELSKDKGINPNPTENPQKNDDPDNLKIMECDNVYTRDSAKNSSTKPMKRPAEESCEENSTNADSQNNADTNNRINSTPVIQVDSEANNSHNQVKRNQINKFKEFDLADRGPYKIFLQNLGNTTERINPLLINRFLINKFRNRDVFDECYPIAANKVCIVAKELRTANEVLRLKEWAMDKKEVFIPNHLMTRQGVIRGVPKEFTEEEIKLNLVAIDTHFGTIPILEVRRFTRRTYNQDTGKADKIVPTETVQISFRGQYLPPRVRQCLRCSDFGHIKAYCKSSHELCLRCGEQAHTAESPYRRKELPPKCKNCQKEHIAIDKICEVRKQQQEIRDYATENNITIAEAKKISGVDNRFTLNVNEFPNLPPSNPSSTQSNLHEVGESNAETYARVGTSRRDKQTRSKPAASQGQDLYTPTTGNKQWYKNRLPSPKPVNKLSQEQTSNSLANRLQLQQLHTNLLLAPNGNLPNFSYKQIFQGNNSQNQSQTPVQTVAHAQ</sequence>